<name>A0A1A6HNU1_NEOLE</name>
<gene>
    <name evidence="3" type="ORF">A6R68_21885</name>
</gene>
<dbReference type="AlphaFoldDB" id="A0A1A6HNU1"/>
<organism evidence="3 4">
    <name type="scientific">Neotoma lepida</name>
    <name type="common">Desert woodrat</name>
    <dbReference type="NCBI Taxonomy" id="56216"/>
    <lineage>
        <taxon>Eukaryota</taxon>
        <taxon>Metazoa</taxon>
        <taxon>Chordata</taxon>
        <taxon>Craniata</taxon>
        <taxon>Vertebrata</taxon>
        <taxon>Euteleostomi</taxon>
        <taxon>Mammalia</taxon>
        <taxon>Eutheria</taxon>
        <taxon>Euarchontoglires</taxon>
        <taxon>Glires</taxon>
        <taxon>Rodentia</taxon>
        <taxon>Myomorpha</taxon>
        <taxon>Muroidea</taxon>
        <taxon>Cricetidae</taxon>
        <taxon>Neotominae</taxon>
        <taxon>Neotoma</taxon>
    </lineage>
</organism>
<protein>
    <recommendedName>
        <fullName evidence="2">Lipoyl-binding domain-containing protein</fullName>
    </recommendedName>
</protein>
<evidence type="ECO:0000313" key="3">
    <source>
        <dbReference type="EMBL" id="OBS79914.1"/>
    </source>
</evidence>
<dbReference type="OrthoDB" id="196847at2759"/>
<evidence type="ECO:0000313" key="4">
    <source>
        <dbReference type="Proteomes" id="UP000092124"/>
    </source>
</evidence>
<proteinExistence type="predicted"/>
<evidence type="ECO:0000259" key="2">
    <source>
        <dbReference type="PROSITE" id="PS50968"/>
    </source>
</evidence>
<dbReference type="InterPro" id="IPR000089">
    <property type="entry name" value="Biotin_lipoyl"/>
</dbReference>
<keyword evidence="1" id="KW-0092">Biotin</keyword>
<dbReference type="Proteomes" id="UP000092124">
    <property type="component" value="Unassembled WGS sequence"/>
</dbReference>
<dbReference type="EMBL" id="LZPO01017699">
    <property type="protein sequence ID" value="OBS79914.1"/>
    <property type="molecule type" value="Genomic_DNA"/>
</dbReference>
<feature type="non-terminal residue" evidence="3">
    <location>
        <position position="1"/>
    </location>
</feature>
<dbReference type="GO" id="GO:0005739">
    <property type="term" value="C:mitochondrion"/>
    <property type="evidence" value="ECO:0007669"/>
    <property type="project" value="TreeGrafter"/>
</dbReference>
<dbReference type="SUPFAM" id="SSF51230">
    <property type="entry name" value="Single hybrid motif"/>
    <property type="match status" value="1"/>
</dbReference>
<sequence>YKVHILTKLAAELNKFMLEKVTEDTSSILRSPMPGVVVAVSVKPGDMVAEGQEICVIEAMKMQNSMTAGKMGKGCSAAHVGPRNHSFYGRGDAATQGCALVHVGAAFEVIQEAQHLFIYLVDLTCYTVALAWQVQQPWYVVLAGDHQWEGLNCAALALEGR</sequence>
<evidence type="ECO:0000256" key="1">
    <source>
        <dbReference type="ARBA" id="ARBA00023267"/>
    </source>
</evidence>
<dbReference type="Pfam" id="PF00364">
    <property type="entry name" value="Biotin_lipoyl"/>
    <property type="match status" value="1"/>
</dbReference>
<dbReference type="GO" id="GO:0004658">
    <property type="term" value="F:propionyl-CoA carboxylase activity"/>
    <property type="evidence" value="ECO:0007669"/>
    <property type="project" value="TreeGrafter"/>
</dbReference>
<dbReference type="CDD" id="cd06850">
    <property type="entry name" value="biotinyl_domain"/>
    <property type="match status" value="1"/>
</dbReference>
<dbReference type="PROSITE" id="PS00188">
    <property type="entry name" value="BIOTIN"/>
    <property type="match status" value="1"/>
</dbReference>
<keyword evidence="4" id="KW-1185">Reference proteome</keyword>
<dbReference type="InterPro" id="IPR001882">
    <property type="entry name" value="Biotin_BS"/>
</dbReference>
<comment type="caution">
    <text evidence="3">The sequence shown here is derived from an EMBL/GenBank/DDBJ whole genome shotgun (WGS) entry which is preliminary data.</text>
</comment>
<dbReference type="InterPro" id="IPR050856">
    <property type="entry name" value="Biotin_carboxylase_complex"/>
</dbReference>
<dbReference type="Gene3D" id="2.40.50.100">
    <property type="match status" value="1"/>
</dbReference>
<dbReference type="PANTHER" id="PTHR18866">
    <property type="entry name" value="CARBOXYLASE:PYRUVATE/ACETYL-COA/PROPIONYL-COA CARBOXYLASE"/>
    <property type="match status" value="1"/>
</dbReference>
<dbReference type="PROSITE" id="PS50968">
    <property type="entry name" value="BIOTINYL_LIPOYL"/>
    <property type="match status" value="1"/>
</dbReference>
<feature type="domain" description="Lipoyl-binding" evidence="2">
    <location>
        <begin position="20"/>
        <end position="104"/>
    </location>
</feature>
<dbReference type="PANTHER" id="PTHR18866:SF33">
    <property type="entry name" value="METHYLCROTONOYL-COA CARBOXYLASE SUBUNIT ALPHA, MITOCHONDRIAL-RELATED"/>
    <property type="match status" value="1"/>
</dbReference>
<accession>A0A1A6HNU1</accession>
<dbReference type="InterPro" id="IPR011053">
    <property type="entry name" value="Single_hybrid_motif"/>
</dbReference>
<reference evidence="3 4" key="1">
    <citation type="submission" date="2016-06" db="EMBL/GenBank/DDBJ databases">
        <title>The Draft Genome Sequence and Annotation of the Desert Woodrat Neotoma lepida.</title>
        <authorList>
            <person name="Campbell M."/>
            <person name="Oakeson K.F."/>
            <person name="Yandell M."/>
            <person name="Halpert J.R."/>
            <person name="Dearing D."/>
        </authorList>
    </citation>
    <scope>NUCLEOTIDE SEQUENCE [LARGE SCALE GENOMIC DNA]</scope>
    <source>
        <strain evidence="3">417</strain>
        <tissue evidence="3">Liver</tissue>
    </source>
</reference>
<dbReference type="STRING" id="56216.A0A1A6HNU1"/>